<evidence type="ECO:0000313" key="3">
    <source>
        <dbReference type="EMBL" id="NMW31247.1"/>
    </source>
</evidence>
<comment type="caution">
    <text evidence="3">The sequence shown here is derived from an EMBL/GenBank/DDBJ whole genome shotgun (WGS) entry which is preliminary data.</text>
</comment>
<comment type="similarity">
    <text evidence="1">Belongs to the outer membrane factor (OMF) (TC 1.B.17) family.</text>
</comment>
<feature type="chain" id="PRO_5032792068" evidence="2">
    <location>
        <begin position="23"/>
        <end position="412"/>
    </location>
</feature>
<keyword evidence="4" id="KW-1185">Reference proteome</keyword>
<accession>A0A848QKW4</accession>
<evidence type="ECO:0000256" key="2">
    <source>
        <dbReference type="SAM" id="SignalP"/>
    </source>
</evidence>
<name>A0A848QKW4_9SPHN</name>
<keyword evidence="2" id="KW-0732">Signal</keyword>
<dbReference type="PANTHER" id="PTHR30203:SF24">
    <property type="entry name" value="BLR4935 PROTEIN"/>
    <property type="match status" value="1"/>
</dbReference>
<protein>
    <submittedName>
        <fullName evidence="3">TolC family protein</fullName>
    </submittedName>
</protein>
<dbReference type="PROSITE" id="PS51257">
    <property type="entry name" value="PROKAR_LIPOPROTEIN"/>
    <property type="match status" value="1"/>
</dbReference>
<dbReference type="InterPro" id="IPR003423">
    <property type="entry name" value="OMP_efflux"/>
</dbReference>
<dbReference type="PANTHER" id="PTHR30203">
    <property type="entry name" value="OUTER MEMBRANE CATION EFFLUX PROTEIN"/>
    <property type="match status" value="1"/>
</dbReference>
<dbReference type="SUPFAM" id="SSF56954">
    <property type="entry name" value="Outer membrane efflux proteins (OEP)"/>
    <property type="match status" value="1"/>
</dbReference>
<dbReference type="Proteomes" id="UP000561181">
    <property type="component" value="Unassembled WGS sequence"/>
</dbReference>
<dbReference type="RefSeq" id="WP_170010570.1">
    <property type="nucleotide sequence ID" value="NZ_JABCRE010000002.1"/>
</dbReference>
<dbReference type="InterPro" id="IPR010131">
    <property type="entry name" value="MdtP/NodT-like"/>
</dbReference>
<dbReference type="GO" id="GO:0015562">
    <property type="term" value="F:efflux transmembrane transporter activity"/>
    <property type="evidence" value="ECO:0007669"/>
    <property type="project" value="InterPro"/>
</dbReference>
<organism evidence="3 4">
    <name type="scientific">Pontixanthobacter rizhaonensis</name>
    <dbReference type="NCBI Taxonomy" id="2730337"/>
    <lineage>
        <taxon>Bacteria</taxon>
        <taxon>Pseudomonadati</taxon>
        <taxon>Pseudomonadota</taxon>
        <taxon>Alphaproteobacteria</taxon>
        <taxon>Sphingomonadales</taxon>
        <taxon>Erythrobacteraceae</taxon>
        <taxon>Pontixanthobacter</taxon>
    </lineage>
</organism>
<evidence type="ECO:0000256" key="1">
    <source>
        <dbReference type="ARBA" id="ARBA00007613"/>
    </source>
</evidence>
<proteinExistence type="inferred from homology"/>
<evidence type="ECO:0000313" key="4">
    <source>
        <dbReference type="Proteomes" id="UP000561181"/>
    </source>
</evidence>
<dbReference type="Gene3D" id="1.20.1600.10">
    <property type="entry name" value="Outer membrane efflux proteins (OEP)"/>
    <property type="match status" value="1"/>
</dbReference>
<gene>
    <name evidence="3" type="ORF">HKD42_04155</name>
</gene>
<dbReference type="AlphaFoldDB" id="A0A848QKW4"/>
<feature type="signal peptide" evidence="2">
    <location>
        <begin position="1"/>
        <end position="22"/>
    </location>
</feature>
<reference evidence="3 4" key="1">
    <citation type="submission" date="2020-04" db="EMBL/GenBank/DDBJ databases">
        <authorList>
            <person name="Liu A."/>
        </authorList>
    </citation>
    <scope>NUCLEOTIDE SEQUENCE [LARGE SCALE GENOMIC DNA]</scope>
    <source>
        <strain evidence="3 4">RZ02</strain>
    </source>
</reference>
<dbReference type="EMBL" id="JABCRE010000002">
    <property type="protein sequence ID" value="NMW31247.1"/>
    <property type="molecule type" value="Genomic_DNA"/>
</dbReference>
<dbReference type="Pfam" id="PF02321">
    <property type="entry name" value="OEP"/>
    <property type="match status" value="1"/>
</dbReference>
<sequence>MYMSLRAAFLAGAFAVVGTACLAEPISLDQAVDKAIEAAPILKANEAAIAAAEAGKRQADVRPNPVVSAETENFIGTGPVDIFRQAEVTFTYSQQIERGGKRAARIGLGESEVELAKARARAARLDIAANVQRAYIDAQIAATVVRIASERLGIERELQREALRRVRGYKDPLFVETRSAARVAEAELGLREAEFRLRNAQNALAAYWGGEGQTVEVAPDLNQQGLATTGLADADTAVAEAAIDRSRSAVVVEQTRATQDYTITGGLRYLRDTDDVAAVAGISIPIGRFDKNQGNIERAQAERRQTEFLAEADRLARLRRLASLRADSDAALTRANGIITDVYPKTVRTLEQVREGYNRGGFRFSDIEDASNAIIAAQESWLDAMNRYRDLQPEIDRLTGRFDVAAAEESTQ</sequence>